<dbReference type="InterPro" id="IPR035901">
    <property type="entry name" value="GIY-YIG_endonuc_sf"/>
</dbReference>
<evidence type="ECO:0000313" key="1">
    <source>
        <dbReference type="EMBL" id="KEQ21676.1"/>
    </source>
</evidence>
<evidence type="ECO:0000313" key="2">
    <source>
        <dbReference type="Proteomes" id="UP000028123"/>
    </source>
</evidence>
<dbReference type="EMBL" id="JNVM01000067">
    <property type="protein sequence ID" value="KEQ21676.1"/>
    <property type="molecule type" value="Genomic_DNA"/>
</dbReference>
<dbReference type="AlphaFoldDB" id="A0A081NTA3"/>
<protein>
    <recommendedName>
        <fullName evidence="3">GIY-YIG domain-containing protein</fullName>
    </recommendedName>
</protein>
<evidence type="ECO:0008006" key="3">
    <source>
        <dbReference type="Google" id="ProtNLM"/>
    </source>
</evidence>
<sequence>MVGHTTTEKRLKKHFNGKGSVWTRQHPPIKIVEKIQLGEVTYSKAEEVENEITLKYMKNYGWKNVRGGYFIYSDVGRD</sequence>
<dbReference type="Gene3D" id="3.40.1440.10">
    <property type="entry name" value="GIY-YIG endonuclease"/>
    <property type="match status" value="1"/>
</dbReference>
<gene>
    <name evidence="1" type="ORF">ET33_34480</name>
</gene>
<dbReference type="OrthoDB" id="9807770at2"/>
<proteinExistence type="predicted"/>
<comment type="caution">
    <text evidence="1">The sequence shown here is derived from an EMBL/GenBank/DDBJ whole genome shotgun (WGS) entry which is preliminary data.</text>
</comment>
<dbReference type="Proteomes" id="UP000028123">
    <property type="component" value="Unassembled WGS sequence"/>
</dbReference>
<keyword evidence="2" id="KW-1185">Reference proteome</keyword>
<name>A0A081NTA3_9BACL</name>
<dbReference type="RefSeq" id="WP_036693847.1">
    <property type="nucleotide sequence ID" value="NZ_JNVM01000067.1"/>
</dbReference>
<accession>A0A081NTA3</accession>
<reference evidence="1 2" key="1">
    <citation type="submission" date="2014-06" db="EMBL/GenBank/DDBJ databases">
        <title>Draft genome sequence of Paenibacillus sp. MSt1.</title>
        <authorList>
            <person name="Aw Y.K."/>
            <person name="Ong K.S."/>
            <person name="Gan H.M."/>
            <person name="Lee S.M."/>
        </authorList>
    </citation>
    <scope>NUCLEOTIDE SEQUENCE [LARGE SCALE GENOMIC DNA]</scope>
    <source>
        <strain evidence="1 2">MSt1</strain>
    </source>
</reference>
<organism evidence="1 2">
    <name type="scientific">Paenibacillus tyrfis</name>
    <dbReference type="NCBI Taxonomy" id="1501230"/>
    <lineage>
        <taxon>Bacteria</taxon>
        <taxon>Bacillati</taxon>
        <taxon>Bacillota</taxon>
        <taxon>Bacilli</taxon>
        <taxon>Bacillales</taxon>
        <taxon>Paenibacillaceae</taxon>
        <taxon>Paenibacillus</taxon>
    </lineage>
</organism>